<gene>
    <name evidence="2" type="ORF">HME7025_01587</name>
</gene>
<dbReference type="KEGG" id="psez:HME7025_01587"/>
<evidence type="ECO:0000313" key="3">
    <source>
        <dbReference type="Proteomes" id="UP000245468"/>
    </source>
</evidence>
<dbReference type="Gene3D" id="2.40.160.20">
    <property type="match status" value="1"/>
</dbReference>
<dbReference type="RefSeq" id="WP_109323128.1">
    <property type="nucleotide sequence ID" value="NZ_CP029346.1"/>
</dbReference>
<dbReference type="EMBL" id="CP029346">
    <property type="protein sequence ID" value="AWL09442.1"/>
    <property type="molecule type" value="Genomic_DNA"/>
</dbReference>
<name>A0A2S2DVY4_9BACT</name>
<dbReference type="SUPFAM" id="SSF56925">
    <property type="entry name" value="OMPA-like"/>
    <property type="match status" value="1"/>
</dbReference>
<sequence length="180" mass="20087">MKILKTTAINLAAMMVCAWLTFSPTISNGSTEPGDTEANNSFGIRYAYSMSGLSWKHMFNQVNHFEAFILPISNNFEKQFNYYGGRYIHNFPQTAFPFTPFVFAGVGLSTYSRFLPEDSQNSVPIDSGKYFAYSIGQGVEFKLGNHLSLSGDVAISKFNNEPNQMLGIIRLGCGVQYVIR</sequence>
<reference evidence="3" key="1">
    <citation type="submission" date="2018-05" db="EMBL/GenBank/DDBJ databases">
        <title>Pseudarcicella sp. HME7025 Genome sequencing and assembly.</title>
        <authorList>
            <person name="Kim H."/>
            <person name="Kang H."/>
            <person name="Joh K."/>
        </authorList>
    </citation>
    <scope>NUCLEOTIDE SEQUENCE [LARGE SCALE GENOMIC DNA]</scope>
    <source>
        <strain evidence="3">HME7025</strain>
    </source>
</reference>
<feature type="chain" id="PRO_5015440987" description="Outer membrane protein beta-barrel domain-containing protein" evidence="1">
    <location>
        <begin position="19"/>
        <end position="180"/>
    </location>
</feature>
<proteinExistence type="predicted"/>
<organism evidence="2 3">
    <name type="scientific">Aquirufa nivalisilvae</name>
    <dbReference type="NCBI Taxonomy" id="2516557"/>
    <lineage>
        <taxon>Bacteria</taxon>
        <taxon>Pseudomonadati</taxon>
        <taxon>Bacteroidota</taxon>
        <taxon>Cytophagia</taxon>
        <taxon>Cytophagales</taxon>
        <taxon>Flectobacillaceae</taxon>
        <taxon>Aquirufa</taxon>
    </lineage>
</organism>
<keyword evidence="3" id="KW-1185">Reference proteome</keyword>
<evidence type="ECO:0000313" key="2">
    <source>
        <dbReference type="EMBL" id="AWL09442.1"/>
    </source>
</evidence>
<evidence type="ECO:0000256" key="1">
    <source>
        <dbReference type="SAM" id="SignalP"/>
    </source>
</evidence>
<accession>A0A2S2DVY4</accession>
<dbReference type="AlphaFoldDB" id="A0A2S2DVY4"/>
<protein>
    <recommendedName>
        <fullName evidence="4">Outer membrane protein beta-barrel domain-containing protein</fullName>
    </recommendedName>
</protein>
<dbReference type="Proteomes" id="UP000245468">
    <property type="component" value="Chromosome"/>
</dbReference>
<keyword evidence="1" id="KW-0732">Signal</keyword>
<dbReference type="OrthoDB" id="654178at2"/>
<feature type="signal peptide" evidence="1">
    <location>
        <begin position="1"/>
        <end position="18"/>
    </location>
</feature>
<dbReference type="InterPro" id="IPR011250">
    <property type="entry name" value="OMP/PagP_B-barrel"/>
</dbReference>
<evidence type="ECO:0008006" key="4">
    <source>
        <dbReference type="Google" id="ProtNLM"/>
    </source>
</evidence>